<dbReference type="SUPFAM" id="SSF143422">
    <property type="entry name" value="Transposase IS200-like"/>
    <property type="match status" value="1"/>
</dbReference>
<dbReference type="EMBL" id="JBELOE010000255">
    <property type="protein sequence ID" value="MER2493236.1"/>
    <property type="molecule type" value="Genomic_DNA"/>
</dbReference>
<organism evidence="2 3">
    <name type="scientific">Catenovulum sediminis</name>
    <dbReference type="NCBI Taxonomy" id="1740262"/>
    <lineage>
        <taxon>Bacteria</taxon>
        <taxon>Pseudomonadati</taxon>
        <taxon>Pseudomonadota</taxon>
        <taxon>Gammaproteobacteria</taxon>
        <taxon>Alteromonadales</taxon>
        <taxon>Alteromonadaceae</taxon>
        <taxon>Catenovulum</taxon>
    </lineage>
</organism>
<dbReference type="PANTHER" id="PTHR36966">
    <property type="entry name" value="REP-ASSOCIATED TYROSINE TRANSPOSASE"/>
    <property type="match status" value="1"/>
</dbReference>
<gene>
    <name evidence="2" type="ORF">ABS311_15240</name>
</gene>
<keyword evidence="3" id="KW-1185">Reference proteome</keyword>
<feature type="domain" description="Transposase IS200-like" evidence="1">
    <location>
        <begin position="13"/>
        <end position="127"/>
    </location>
</feature>
<evidence type="ECO:0000313" key="2">
    <source>
        <dbReference type="EMBL" id="MER2493236.1"/>
    </source>
</evidence>
<dbReference type="PANTHER" id="PTHR36966:SF1">
    <property type="entry name" value="REP-ASSOCIATED TYROSINE TRANSPOSASE"/>
    <property type="match status" value="1"/>
</dbReference>
<sequence length="148" mass="17611">MSWNDLRKGRFSQANREYFVTFVTKKRAPLFSDFCTAQTFCQQISVNESKFNCKWLTWVLMPDHFHGLVQLNTANLPPMVGHLKGLSAYRVNLLHRQSRHVWQPSFYEHALRKDEDRKNIARYIVANPLRRNLVTSVRCYPFWDSVYL</sequence>
<dbReference type="RefSeq" id="WP_350402521.1">
    <property type="nucleotide sequence ID" value="NZ_JBELOE010000255.1"/>
</dbReference>
<reference evidence="2 3" key="1">
    <citation type="submission" date="2024-06" db="EMBL/GenBank/DDBJ databases">
        <authorList>
            <person name="Chen R.Y."/>
        </authorList>
    </citation>
    <scope>NUCLEOTIDE SEQUENCE [LARGE SCALE GENOMIC DNA]</scope>
    <source>
        <strain evidence="2 3">D2</strain>
    </source>
</reference>
<accession>A0ABV1RJW7</accession>
<dbReference type="SMART" id="SM01321">
    <property type="entry name" value="Y1_Tnp"/>
    <property type="match status" value="1"/>
</dbReference>
<dbReference type="InterPro" id="IPR052715">
    <property type="entry name" value="RAYT_transposase"/>
</dbReference>
<protein>
    <submittedName>
        <fullName evidence="2">Transposase</fullName>
    </submittedName>
</protein>
<evidence type="ECO:0000313" key="3">
    <source>
        <dbReference type="Proteomes" id="UP001467690"/>
    </source>
</evidence>
<dbReference type="InterPro" id="IPR036515">
    <property type="entry name" value="Transposase_17_sf"/>
</dbReference>
<name>A0ABV1RJW7_9ALTE</name>
<dbReference type="Gene3D" id="3.30.70.1290">
    <property type="entry name" value="Transposase IS200-like"/>
    <property type="match status" value="1"/>
</dbReference>
<dbReference type="Proteomes" id="UP001467690">
    <property type="component" value="Unassembled WGS sequence"/>
</dbReference>
<dbReference type="Pfam" id="PF01797">
    <property type="entry name" value="Y1_Tnp"/>
    <property type="match status" value="1"/>
</dbReference>
<dbReference type="NCBIfam" id="NF047646">
    <property type="entry name" value="REP_Tyr_transpos"/>
    <property type="match status" value="1"/>
</dbReference>
<proteinExistence type="predicted"/>
<dbReference type="InterPro" id="IPR002686">
    <property type="entry name" value="Transposase_17"/>
</dbReference>
<comment type="caution">
    <text evidence="2">The sequence shown here is derived from an EMBL/GenBank/DDBJ whole genome shotgun (WGS) entry which is preliminary data.</text>
</comment>
<evidence type="ECO:0000259" key="1">
    <source>
        <dbReference type="SMART" id="SM01321"/>
    </source>
</evidence>